<proteinExistence type="predicted"/>
<keyword evidence="2" id="KW-1185">Reference proteome</keyword>
<dbReference type="Proteomes" id="UP000503349">
    <property type="component" value="Chromosome 1"/>
</dbReference>
<name>A0A6G1QZG7_CHAAH</name>
<accession>A0A6G1QZG7</accession>
<gene>
    <name evidence="1" type="ORF">EXN66_Car000896</name>
</gene>
<dbReference type="AlphaFoldDB" id="A0A6G1QZG7"/>
<reference evidence="2" key="2">
    <citation type="submission" date="2019-02" db="EMBL/GenBank/DDBJ databases">
        <title>Opniocepnalus argus Var Kimnra genome.</title>
        <authorList>
            <person name="Zhou C."/>
            <person name="Xiao S."/>
        </authorList>
    </citation>
    <scope>NUCLEOTIDE SEQUENCE [LARGE SCALE GENOMIC DNA]</scope>
</reference>
<protein>
    <submittedName>
        <fullName evidence="1">Uncharacterized protein</fullName>
    </submittedName>
</protein>
<reference evidence="1 2" key="1">
    <citation type="submission" date="2019-02" db="EMBL/GenBank/DDBJ databases">
        <title>Opniocepnalus argus genome.</title>
        <authorList>
            <person name="Zhou C."/>
            <person name="Xiao S."/>
        </authorList>
    </citation>
    <scope>NUCLEOTIDE SEQUENCE [LARGE SCALE GENOMIC DNA]</scope>
    <source>
        <strain evidence="1">OARG1902GOOAL</strain>
        <tissue evidence="1">Muscle</tissue>
    </source>
</reference>
<dbReference type="EMBL" id="CM015712">
    <property type="protein sequence ID" value="KAF3707723.1"/>
    <property type="molecule type" value="Genomic_DNA"/>
</dbReference>
<evidence type="ECO:0000313" key="1">
    <source>
        <dbReference type="EMBL" id="KAF3707723.1"/>
    </source>
</evidence>
<organism evidence="1 2">
    <name type="scientific">Channa argus</name>
    <name type="common">Northern snakehead</name>
    <name type="synonym">Ophicephalus argus</name>
    <dbReference type="NCBI Taxonomy" id="215402"/>
    <lineage>
        <taxon>Eukaryota</taxon>
        <taxon>Metazoa</taxon>
        <taxon>Chordata</taxon>
        <taxon>Craniata</taxon>
        <taxon>Vertebrata</taxon>
        <taxon>Euteleostomi</taxon>
        <taxon>Actinopterygii</taxon>
        <taxon>Neopterygii</taxon>
        <taxon>Teleostei</taxon>
        <taxon>Neoteleostei</taxon>
        <taxon>Acanthomorphata</taxon>
        <taxon>Anabantaria</taxon>
        <taxon>Anabantiformes</taxon>
        <taxon>Channoidei</taxon>
        <taxon>Channidae</taxon>
        <taxon>Channa</taxon>
    </lineage>
</organism>
<sequence length="63" mass="6998">MSQESASLKGKQVKNNKRLQLKVVQTFHTFDYQRADMQQLGGVCRAAEGGRNGSKSENASINR</sequence>
<evidence type="ECO:0000313" key="2">
    <source>
        <dbReference type="Proteomes" id="UP000503349"/>
    </source>
</evidence>